<keyword evidence="1" id="KW-0812">Transmembrane</keyword>
<evidence type="ECO:0000256" key="1">
    <source>
        <dbReference type="SAM" id="Phobius"/>
    </source>
</evidence>
<protein>
    <recommendedName>
        <fullName evidence="5">Transmembrane protein</fullName>
    </recommendedName>
</protein>
<dbReference type="Proteomes" id="UP000682733">
    <property type="component" value="Unassembled WGS sequence"/>
</dbReference>
<dbReference type="EMBL" id="CAJOBA010043191">
    <property type="protein sequence ID" value="CAF4145592.1"/>
    <property type="molecule type" value="Genomic_DNA"/>
</dbReference>
<evidence type="ECO:0000313" key="3">
    <source>
        <dbReference type="EMBL" id="CAF4145592.1"/>
    </source>
</evidence>
<name>A0A8S2F624_9BILA</name>
<dbReference type="AlphaFoldDB" id="A0A8S2F624"/>
<evidence type="ECO:0000313" key="4">
    <source>
        <dbReference type="Proteomes" id="UP000677228"/>
    </source>
</evidence>
<accession>A0A8S2F624</accession>
<sequence length="282" mass="33020">FRTFHSCISHISGTIQYSSSPTSLTSSSSTIFSSLFKRQFHLTCSLNYSKPRSSTDRMKVSSGFFSNSPFRENKDDHKRRLELQNAASLRAQYGIPNSFVLIFAFPGMKGYKWMSIICTFMTIFTILFLFFQIKTVIQEGGDILDQKYMENNVPPLVVYACTLITMAMCVVVIYMCKKIPMRFYCQETNGQIRYALLYQTVLGQLNKVEFDPTKYKILPCRRTFYVMERLFRTRRDIDIFRSKGQVIMQEKESQEKDAQMEDENEEKIIWETVVENQKKDNK</sequence>
<feature type="transmembrane region" description="Helical" evidence="1">
    <location>
        <begin position="113"/>
        <end position="133"/>
    </location>
</feature>
<feature type="non-terminal residue" evidence="2">
    <location>
        <position position="1"/>
    </location>
</feature>
<evidence type="ECO:0000313" key="2">
    <source>
        <dbReference type="EMBL" id="CAF1334246.1"/>
    </source>
</evidence>
<proteinExistence type="predicted"/>
<keyword evidence="1" id="KW-1133">Transmembrane helix</keyword>
<keyword evidence="1" id="KW-0472">Membrane</keyword>
<feature type="transmembrane region" description="Helical" evidence="1">
    <location>
        <begin position="153"/>
        <end position="176"/>
    </location>
</feature>
<dbReference type="Proteomes" id="UP000677228">
    <property type="component" value="Unassembled WGS sequence"/>
</dbReference>
<organism evidence="2 4">
    <name type="scientific">Didymodactylos carnosus</name>
    <dbReference type="NCBI Taxonomy" id="1234261"/>
    <lineage>
        <taxon>Eukaryota</taxon>
        <taxon>Metazoa</taxon>
        <taxon>Spiralia</taxon>
        <taxon>Gnathifera</taxon>
        <taxon>Rotifera</taxon>
        <taxon>Eurotatoria</taxon>
        <taxon>Bdelloidea</taxon>
        <taxon>Philodinida</taxon>
        <taxon>Philodinidae</taxon>
        <taxon>Didymodactylos</taxon>
    </lineage>
</organism>
<dbReference type="EMBL" id="CAJNOK010021568">
    <property type="protein sequence ID" value="CAF1334246.1"/>
    <property type="molecule type" value="Genomic_DNA"/>
</dbReference>
<evidence type="ECO:0008006" key="5">
    <source>
        <dbReference type="Google" id="ProtNLM"/>
    </source>
</evidence>
<reference evidence="2" key="1">
    <citation type="submission" date="2021-02" db="EMBL/GenBank/DDBJ databases">
        <authorList>
            <person name="Nowell W R."/>
        </authorList>
    </citation>
    <scope>NUCLEOTIDE SEQUENCE</scope>
</reference>
<gene>
    <name evidence="2" type="ORF">OVA965_LOCUS30034</name>
    <name evidence="3" type="ORF">TMI583_LOCUS30829</name>
</gene>
<comment type="caution">
    <text evidence="2">The sequence shown here is derived from an EMBL/GenBank/DDBJ whole genome shotgun (WGS) entry which is preliminary data.</text>
</comment>